<dbReference type="GO" id="GO:0008270">
    <property type="term" value="F:zinc ion binding"/>
    <property type="evidence" value="ECO:0007669"/>
    <property type="project" value="InterPro"/>
</dbReference>
<proteinExistence type="predicted"/>
<name>A0AAN6YDZ2_9PEZI</name>
<sequence>MSSPQKETPTALSGKEFNTYRSSNNKLTTIPSTIPSTLLPHQILIRITHSGVCYTDYEYFKYGSPAALGHEGVGLVEAVGSSVRSVSIGDRVGTGFLRDSCMDCRYCLTGKDIWCLDRAVFGLGDIEQGSFSGYYIGKEGYVFKIPEGLASADAAPLQCAGATVYSALADNVRPGDRVGILGVGGLGHLAIQFAEKMGNQVVVFSTSRDKETEARGFGASEFVLLGELEKLSKPVDVLIIAGAKYPDWEKVLVKEIVARLGTIIPLPAPTMGPYVLPASQIFWEGYKLHSSLTASRAQHVEMLEFAARHNIKPAVQLYEFKGPETVEDIFEKLGKNQVRYRAVLVMP</sequence>
<evidence type="ECO:0000256" key="4">
    <source>
        <dbReference type="ARBA" id="ARBA00023002"/>
    </source>
</evidence>
<dbReference type="Gene3D" id="3.40.50.720">
    <property type="entry name" value="NAD(P)-binding Rossmann-like Domain"/>
    <property type="match status" value="1"/>
</dbReference>
<evidence type="ECO:0000256" key="3">
    <source>
        <dbReference type="ARBA" id="ARBA00022833"/>
    </source>
</evidence>
<dbReference type="PROSITE" id="PS00059">
    <property type="entry name" value="ADH_ZINC"/>
    <property type="match status" value="1"/>
</dbReference>
<dbReference type="CDD" id="cd05283">
    <property type="entry name" value="CAD1"/>
    <property type="match status" value="1"/>
</dbReference>
<dbReference type="PANTHER" id="PTHR42683">
    <property type="entry name" value="ALDEHYDE REDUCTASE"/>
    <property type="match status" value="1"/>
</dbReference>
<evidence type="ECO:0000259" key="5">
    <source>
        <dbReference type="SMART" id="SM00829"/>
    </source>
</evidence>
<dbReference type="InterPro" id="IPR020843">
    <property type="entry name" value="ER"/>
</dbReference>
<comment type="cofactor">
    <cofactor evidence="1">
        <name>Zn(2+)</name>
        <dbReference type="ChEBI" id="CHEBI:29105"/>
    </cofactor>
</comment>
<dbReference type="InterPro" id="IPR013154">
    <property type="entry name" value="ADH-like_N"/>
</dbReference>
<evidence type="ECO:0000256" key="2">
    <source>
        <dbReference type="ARBA" id="ARBA00022723"/>
    </source>
</evidence>
<keyword evidence="7" id="KW-1185">Reference proteome</keyword>
<dbReference type="InterPro" id="IPR047109">
    <property type="entry name" value="CAD-like"/>
</dbReference>
<dbReference type="GO" id="GO:0016616">
    <property type="term" value="F:oxidoreductase activity, acting on the CH-OH group of donors, NAD or NADP as acceptor"/>
    <property type="evidence" value="ECO:0007669"/>
    <property type="project" value="InterPro"/>
</dbReference>
<keyword evidence="2" id="KW-0479">Metal-binding</keyword>
<feature type="domain" description="Enoyl reductase (ER)" evidence="5">
    <location>
        <begin position="22"/>
        <end position="344"/>
    </location>
</feature>
<keyword evidence="3" id="KW-0862">Zinc</keyword>
<dbReference type="InterPro" id="IPR011032">
    <property type="entry name" value="GroES-like_sf"/>
</dbReference>
<dbReference type="SUPFAM" id="SSF51735">
    <property type="entry name" value="NAD(P)-binding Rossmann-fold domains"/>
    <property type="match status" value="1"/>
</dbReference>
<reference evidence="6" key="2">
    <citation type="submission" date="2023-05" db="EMBL/GenBank/DDBJ databases">
        <authorList>
            <consortium name="Lawrence Berkeley National Laboratory"/>
            <person name="Steindorff A."/>
            <person name="Hensen N."/>
            <person name="Bonometti L."/>
            <person name="Westerberg I."/>
            <person name="Brannstrom I.O."/>
            <person name="Guillou S."/>
            <person name="Cros-Aarteil S."/>
            <person name="Calhoun S."/>
            <person name="Haridas S."/>
            <person name="Kuo A."/>
            <person name="Mondo S."/>
            <person name="Pangilinan J."/>
            <person name="Riley R."/>
            <person name="Labutti K."/>
            <person name="Andreopoulos B."/>
            <person name="Lipzen A."/>
            <person name="Chen C."/>
            <person name="Yanf M."/>
            <person name="Daum C."/>
            <person name="Ng V."/>
            <person name="Clum A."/>
            <person name="Ohm R."/>
            <person name="Martin F."/>
            <person name="Silar P."/>
            <person name="Natvig D."/>
            <person name="Lalanne C."/>
            <person name="Gautier V."/>
            <person name="Ament-Velasquez S.L."/>
            <person name="Kruys A."/>
            <person name="Hutchinson M.I."/>
            <person name="Powell A.J."/>
            <person name="Barry K."/>
            <person name="Miller A.N."/>
            <person name="Grigoriev I.V."/>
            <person name="Debuchy R."/>
            <person name="Gladieux P."/>
            <person name="Thoren M.H."/>
            <person name="Johannesson H."/>
        </authorList>
    </citation>
    <scope>NUCLEOTIDE SEQUENCE</scope>
    <source>
        <strain evidence="6">PSN293</strain>
    </source>
</reference>
<protein>
    <submittedName>
        <fullName evidence="6">GroES-like protein</fullName>
    </submittedName>
</protein>
<gene>
    <name evidence="6" type="ORF">QBC37DRAFT_277227</name>
</gene>
<dbReference type="InterPro" id="IPR036291">
    <property type="entry name" value="NAD(P)-bd_dom_sf"/>
</dbReference>
<dbReference type="AlphaFoldDB" id="A0AAN6YDZ2"/>
<evidence type="ECO:0000313" key="7">
    <source>
        <dbReference type="Proteomes" id="UP001301769"/>
    </source>
</evidence>
<dbReference type="InterPro" id="IPR002328">
    <property type="entry name" value="ADH_Zn_CS"/>
</dbReference>
<accession>A0AAN6YDZ2</accession>
<dbReference type="PROSITE" id="PS00065">
    <property type="entry name" value="D_2_HYDROXYACID_DH_1"/>
    <property type="match status" value="1"/>
</dbReference>
<dbReference type="EMBL" id="MU858060">
    <property type="protein sequence ID" value="KAK4217334.1"/>
    <property type="molecule type" value="Genomic_DNA"/>
</dbReference>
<dbReference type="Pfam" id="PF08240">
    <property type="entry name" value="ADH_N"/>
    <property type="match status" value="1"/>
</dbReference>
<evidence type="ECO:0000313" key="6">
    <source>
        <dbReference type="EMBL" id="KAK4217334.1"/>
    </source>
</evidence>
<organism evidence="6 7">
    <name type="scientific">Rhypophila decipiens</name>
    <dbReference type="NCBI Taxonomy" id="261697"/>
    <lineage>
        <taxon>Eukaryota</taxon>
        <taxon>Fungi</taxon>
        <taxon>Dikarya</taxon>
        <taxon>Ascomycota</taxon>
        <taxon>Pezizomycotina</taxon>
        <taxon>Sordariomycetes</taxon>
        <taxon>Sordariomycetidae</taxon>
        <taxon>Sordariales</taxon>
        <taxon>Naviculisporaceae</taxon>
        <taxon>Rhypophila</taxon>
    </lineage>
</organism>
<dbReference type="SUPFAM" id="SSF50129">
    <property type="entry name" value="GroES-like"/>
    <property type="match status" value="1"/>
</dbReference>
<dbReference type="Proteomes" id="UP001301769">
    <property type="component" value="Unassembled WGS sequence"/>
</dbReference>
<keyword evidence="4" id="KW-0560">Oxidoreductase</keyword>
<evidence type="ECO:0000256" key="1">
    <source>
        <dbReference type="ARBA" id="ARBA00001947"/>
    </source>
</evidence>
<dbReference type="FunFam" id="3.40.50.720:FF:000022">
    <property type="entry name" value="Cinnamyl alcohol dehydrogenase"/>
    <property type="match status" value="1"/>
</dbReference>
<reference evidence="6" key="1">
    <citation type="journal article" date="2023" name="Mol. Phylogenet. Evol.">
        <title>Genome-scale phylogeny and comparative genomics of the fungal order Sordariales.</title>
        <authorList>
            <person name="Hensen N."/>
            <person name="Bonometti L."/>
            <person name="Westerberg I."/>
            <person name="Brannstrom I.O."/>
            <person name="Guillou S."/>
            <person name="Cros-Aarteil S."/>
            <person name="Calhoun S."/>
            <person name="Haridas S."/>
            <person name="Kuo A."/>
            <person name="Mondo S."/>
            <person name="Pangilinan J."/>
            <person name="Riley R."/>
            <person name="LaButti K."/>
            <person name="Andreopoulos B."/>
            <person name="Lipzen A."/>
            <person name="Chen C."/>
            <person name="Yan M."/>
            <person name="Daum C."/>
            <person name="Ng V."/>
            <person name="Clum A."/>
            <person name="Steindorff A."/>
            <person name="Ohm R.A."/>
            <person name="Martin F."/>
            <person name="Silar P."/>
            <person name="Natvig D.O."/>
            <person name="Lalanne C."/>
            <person name="Gautier V."/>
            <person name="Ament-Velasquez S.L."/>
            <person name="Kruys A."/>
            <person name="Hutchinson M.I."/>
            <person name="Powell A.J."/>
            <person name="Barry K."/>
            <person name="Miller A.N."/>
            <person name="Grigoriev I.V."/>
            <person name="Debuchy R."/>
            <person name="Gladieux P."/>
            <person name="Hiltunen Thoren M."/>
            <person name="Johannesson H."/>
        </authorList>
    </citation>
    <scope>NUCLEOTIDE SEQUENCE</scope>
    <source>
        <strain evidence="6">PSN293</strain>
    </source>
</reference>
<dbReference type="Gene3D" id="3.90.180.10">
    <property type="entry name" value="Medium-chain alcohol dehydrogenases, catalytic domain"/>
    <property type="match status" value="1"/>
</dbReference>
<comment type="caution">
    <text evidence="6">The sequence shown here is derived from an EMBL/GenBank/DDBJ whole genome shotgun (WGS) entry which is preliminary data.</text>
</comment>
<dbReference type="InterPro" id="IPR029752">
    <property type="entry name" value="D-isomer_DH_CS1"/>
</dbReference>
<dbReference type="SMART" id="SM00829">
    <property type="entry name" value="PKS_ER"/>
    <property type="match status" value="1"/>
</dbReference>